<feature type="compositionally biased region" description="Low complexity" evidence="1">
    <location>
        <begin position="155"/>
        <end position="166"/>
    </location>
</feature>
<keyword evidence="4" id="KW-1185">Reference proteome</keyword>
<dbReference type="InParanoid" id="I3EJ56"/>
<evidence type="ECO:0000313" key="4">
    <source>
        <dbReference type="Proteomes" id="UP000002872"/>
    </source>
</evidence>
<dbReference type="Proteomes" id="UP000002872">
    <property type="component" value="Unassembled WGS sequence"/>
</dbReference>
<organism evidence="3 4">
    <name type="scientific">Nematocida parisii (strain ERTm3)</name>
    <name type="common">Nematode killer fungus</name>
    <dbReference type="NCBI Taxonomy" id="935791"/>
    <lineage>
        <taxon>Eukaryota</taxon>
        <taxon>Fungi</taxon>
        <taxon>Fungi incertae sedis</taxon>
        <taxon>Microsporidia</taxon>
        <taxon>Nematocida</taxon>
    </lineage>
</organism>
<dbReference type="EMBL" id="GL870876">
    <property type="protein sequence ID" value="EIJ89253.1"/>
    <property type="molecule type" value="Genomic_DNA"/>
</dbReference>
<dbReference type="AlphaFoldDB" id="I3EJ56"/>
<evidence type="ECO:0000256" key="2">
    <source>
        <dbReference type="SAM" id="Phobius"/>
    </source>
</evidence>
<sequence length="246" mass="26970">MLSKNGVIALWFFIITCVVIIAWATFQYIERIGPSSSKTTFKTSTACNQTENNLTSSMNNDSTENVIGSEADKEKNKKLDGTASSIKKSESKLKKSGVVKKDTATSSVSAIDAHEEIQSKEDGFYKKNEFPSNIINSTVDIGKGGCRITKNNPISTASSSTRRSNSIGIQKNPSTGYYDLSSSDSDEPQSNPPIPRRKKNDTNTSTYTMYVEKGVCKDHKFVGIGHFCTPKCNHNVGRGKYGYDTK</sequence>
<gene>
    <name evidence="3" type="ORF">NEQG_00023</name>
</gene>
<keyword evidence="2" id="KW-0812">Transmembrane</keyword>
<evidence type="ECO:0000313" key="3">
    <source>
        <dbReference type="EMBL" id="EIJ89253.1"/>
    </source>
</evidence>
<feature type="compositionally biased region" description="Polar residues" evidence="1">
    <location>
        <begin position="167"/>
        <end position="183"/>
    </location>
</feature>
<feature type="region of interest" description="Disordered" evidence="1">
    <location>
        <begin position="51"/>
        <end position="86"/>
    </location>
</feature>
<keyword evidence="2" id="KW-1133">Transmembrane helix</keyword>
<proteinExistence type="predicted"/>
<evidence type="ECO:0000256" key="1">
    <source>
        <dbReference type="SAM" id="MobiDB-lite"/>
    </source>
</evidence>
<dbReference type="OrthoDB" id="10395604at2759"/>
<dbReference type="HOGENOM" id="CLU_1129323_0_0_1"/>
<dbReference type="VEuPathDB" id="MicrosporidiaDB:NEQG_00023"/>
<feature type="transmembrane region" description="Helical" evidence="2">
    <location>
        <begin position="6"/>
        <end position="29"/>
    </location>
</feature>
<feature type="region of interest" description="Disordered" evidence="1">
    <location>
        <begin position="145"/>
        <end position="203"/>
    </location>
</feature>
<keyword evidence="2" id="KW-0472">Membrane</keyword>
<protein>
    <submittedName>
        <fullName evidence="3">Uncharacterized protein</fullName>
    </submittedName>
</protein>
<name>I3EJ56_NEMP3</name>
<feature type="compositionally biased region" description="Polar residues" evidence="1">
    <location>
        <begin position="51"/>
        <end position="66"/>
    </location>
</feature>
<reference evidence="3" key="1">
    <citation type="submission" date="2011-01" db="EMBL/GenBank/DDBJ databases">
        <title>The Genome Sequence of Nematocida parisii strain ERTm3.</title>
        <authorList>
            <consortium name="The Broad Institute Genome Sequencing Platform"/>
            <consortium name="The Broad Institute Genome Sequencing Center for Infectious Disease"/>
            <person name="Cuomo C."/>
            <person name="Troemel E."/>
            <person name="Young S.K."/>
            <person name="Zeng Q."/>
            <person name="Gargeya S."/>
            <person name="Fitzgerald M."/>
            <person name="Haas B."/>
            <person name="Abouelleil A."/>
            <person name="Alvarado L."/>
            <person name="Arachchi H.M."/>
            <person name="Berlin A."/>
            <person name="Chapman S.B."/>
            <person name="Gearin G."/>
            <person name="Goldberg J."/>
            <person name="Griggs A."/>
            <person name="Gujja S."/>
            <person name="Hansen M."/>
            <person name="Heiman D."/>
            <person name="Howarth C."/>
            <person name="Larimer J."/>
            <person name="Lui A."/>
            <person name="MacDonald P.J.P."/>
            <person name="McCowen C."/>
            <person name="Montmayeur A."/>
            <person name="Murphy C."/>
            <person name="Neiman D."/>
            <person name="Pearson M."/>
            <person name="Priest M."/>
            <person name="Roberts A."/>
            <person name="Saif S."/>
            <person name="Shea T."/>
            <person name="Sisk P."/>
            <person name="Stolte C."/>
            <person name="Sykes S."/>
            <person name="Wortman J."/>
            <person name="Nusbaum C."/>
            <person name="Birren B."/>
        </authorList>
    </citation>
    <scope>NUCLEOTIDE SEQUENCE</scope>
    <source>
        <strain evidence="3">ERTm3</strain>
    </source>
</reference>
<feature type="compositionally biased region" description="Basic and acidic residues" evidence="1">
    <location>
        <begin position="70"/>
        <end position="80"/>
    </location>
</feature>
<accession>I3EJ56</accession>